<gene>
    <name evidence="1" type="ORF">LOAG_01541</name>
</gene>
<evidence type="ECO:0000313" key="1">
    <source>
        <dbReference type="EMBL" id="EFO26934.2"/>
    </source>
</evidence>
<dbReference type="RefSeq" id="XP_020303799.1">
    <property type="nucleotide sequence ID" value="XM_020445778.1"/>
</dbReference>
<reference evidence="1" key="1">
    <citation type="submission" date="2012-04" db="EMBL/GenBank/DDBJ databases">
        <title>The Genome Sequence of Loa loa.</title>
        <authorList>
            <consortium name="The Broad Institute Genome Sequencing Platform"/>
            <consortium name="Broad Institute Genome Sequencing Center for Infectious Disease"/>
            <person name="Nutman T.B."/>
            <person name="Fink D.L."/>
            <person name="Russ C."/>
            <person name="Young S."/>
            <person name="Zeng Q."/>
            <person name="Gargeya S."/>
            <person name="Alvarado L."/>
            <person name="Berlin A."/>
            <person name="Chapman S.B."/>
            <person name="Chen Z."/>
            <person name="Freedman E."/>
            <person name="Gellesch M."/>
            <person name="Goldberg J."/>
            <person name="Griggs A."/>
            <person name="Gujja S."/>
            <person name="Heilman E.R."/>
            <person name="Heiman D."/>
            <person name="Howarth C."/>
            <person name="Mehta T."/>
            <person name="Neiman D."/>
            <person name="Pearson M."/>
            <person name="Roberts A."/>
            <person name="Saif S."/>
            <person name="Shea T."/>
            <person name="Shenoy N."/>
            <person name="Sisk P."/>
            <person name="Stolte C."/>
            <person name="Sykes S."/>
            <person name="White J."/>
            <person name="Yandava C."/>
            <person name="Haas B."/>
            <person name="Henn M.R."/>
            <person name="Nusbaum C."/>
            <person name="Birren B."/>
        </authorList>
    </citation>
    <scope>NUCLEOTIDE SEQUENCE [LARGE SCALE GENOMIC DNA]</scope>
</reference>
<sequence>MYNWKALQALRLNITKQVFERHQLIVLLLNGICADFVPSTVDEFNATEIAGVEIEGPIGVNMTTLSLSGVNLMELAEKLRNDTEEVDMIFSRTISENRTLGGSFILPDYEMDIFLMMAWRDARLVNPYEKAILVKKEEISAT</sequence>
<dbReference type="OMA" id="ILPDYEM"/>
<dbReference type="KEGG" id="loa:LOAG_01541"/>
<name>A0A1S0UAR3_LOALO</name>
<dbReference type="AlphaFoldDB" id="A0A1S0UAR3"/>
<accession>A0A1S0UAR3</accession>
<proteinExistence type="predicted"/>
<protein>
    <submittedName>
        <fullName evidence="1">Uncharacterized protein</fullName>
    </submittedName>
</protein>
<dbReference type="GeneID" id="9938927"/>
<dbReference type="OrthoDB" id="442503at2759"/>
<organism evidence="1">
    <name type="scientific">Loa loa</name>
    <name type="common">Eye worm</name>
    <name type="synonym">Filaria loa</name>
    <dbReference type="NCBI Taxonomy" id="7209"/>
    <lineage>
        <taxon>Eukaryota</taxon>
        <taxon>Metazoa</taxon>
        <taxon>Ecdysozoa</taxon>
        <taxon>Nematoda</taxon>
        <taxon>Chromadorea</taxon>
        <taxon>Rhabditida</taxon>
        <taxon>Spirurina</taxon>
        <taxon>Spiruromorpha</taxon>
        <taxon>Filarioidea</taxon>
        <taxon>Onchocercidae</taxon>
        <taxon>Loa</taxon>
    </lineage>
</organism>
<dbReference type="CTD" id="9938927"/>
<dbReference type="EMBL" id="JH712089">
    <property type="protein sequence ID" value="EFO26934.2"/>
    <property type="molecule type" value="Genomic_DNA"/>
</dbReference>
<dbReference type="InParanoid" id="A0A1S0UAR3"/>